<proteinExistence type="inferred from homology"/>
<evidence type="ECO:0000256" key="12">
    <source>
        <dbReference type="RuleBase" id="RU004057"/>
    </source>
</evidence>
<keyword evidence="8 12" id="KW-0653">Protein transport</keyword>
<evidence type="ECO:0000256" key="13">
    <source>
        <dbReference type="SAM" id="Phobius"/>
    </source>
</evidence>
<evidence type="ECO:0000256" key="2">
    <source>
        <dbReference type="ARBA" id="ARBA00011471"/>
    </source>
</evidence>
<evidence type="ECO:0000259" key="14">
    <source>
        <dbReference type="Pfam" id="PF01618"/>
    </source>
</evidence>
<gene>
    <name evidence="15" type="ORF">D7S86_07570</name>
</gene>
<keyword evidence="7 13" id="KW-0812">Transmembrane</keyword>
<keyword evidence="4 12" id="KW-0813">Transport</keyword>
<comment type="function">
    <text evidence="11">Involved in the TonB-dependent energy-dependent transport of various receptor-bound substrates. Protects ExbD from proteolytic degradation and functionally stabilizes TonB.</text>
</comment>
<dbReference type="GO" id="GO:0017038">
    <property type="term" value="P:protein import"/>
    <property type="evidence" value="ECO:0007669"/>
    <property type="project" value="TreeGrafter"/>
</dbReference>
<reference evidence="15 16" key="1">
    <citation type="submission" date="2018-10" db="EMBL/GenBank/DDBJ databases">
        <title>Robbsia sp. DHC34, isolated from soil.</title>
        <authorList>
            <person name="Gao Z.-H."/>
            <person name="Qiu L.-H."/>
        </authorList>
    </citation>
    <scope>NUCLEOTIDE SEQUENCE [LARGE SCALE GENOMIC DNA]</scope>
    <source>
        <strain evidence="15 16">DHC34</strain>
    </source>
</reference>
<evidence type="ECO:0000313" key="15">
    <source>
        <dbReference type="EMBL" id="RKP57782.1"/>
    </source>
</evidence>
<evidence type="ECO:0000256" key="10">
    <source>
        <dbReference type="ARBA" id="ARBA00023136"/>
    </source>
</evidence>
<keyword evidence="6" id="KW-0997">Cell inner membrane</keyword>
<dbReference type="InterPro" id="IPR002898">
    <property type="entry name" value="MotA_ExbB_proton_chnl"/>
</dbReference>
<dbReference type="PANTHER" id="PTHR30625:SF14">
    <property type="entry name" value="BIOPOLYMER TRANSPORT PROTEIN EXBB"/>
    <property type="match status" value="1"/>
</dbReference>
<dbReference type="InterPro" id="IPR050790">
    <property type="entry name" value="ExbB/TolQ_transport"/>
</dbReference>
<keyword evidence="10 13" id="KW-0472">Membrane</keyword>
<keyword evidence="16" id="KW-1185">Reference proteome</keyword>
<accession>A0A494Y6T0</accession>
<comment type="similarity">
    <text evidence="12">Belongs to the exbB/tolQ family.</text>
</comment>
<evidence type="ECO:0000256" key="8">
    <source>
        <dbReference type="ARBA" id="ARBA00022927"/>
    </source>
</evidence>
<dbReference type="AlphaFoldDB" id="A0A494Y6T0"/>
<evidence type="ECO:0000256" key="6">
    <source>
        <dbReference type="ARBA" id="ARBA00022519"/>
    </source>
</evidence>
<evidence type="ECO:0000256" key="11">
    <source>
        <dbReference type="ARBA" id="ARBA00024816"/>
    </source>
</evidence>
<comment type="subcellular location">
    <subcellularLocation>
        <location evidence="1">Cell inner membrane</location>
        <topology evidence="1">Multi-pass membrane protein</topology>
    </subcellularLocation>
    <subcellularLocation>
        <location evidence="12">Membrane</location>
        <topology evidence="12">Multi-pass membrane protein</topology>
    </subcellularLocation>
</comment>
<dbReference type="PANTHER" id="PTHR30625">
    <property type="entry name" value="PROTEIN TOLQ"/>
    <property type="match status" value="1"/>
</dbReference>
<feature type="transmembrane region" description="Helical" evidence="13">
    <location>
        <begin position="127"/>
        <end position="154"/>
    </location>
</feature>
<organism evidence="15 16">
    <name type="scientific">Pararobbsia silviterrae</name>
    <dbReference type="NCBI Taxonomy" id="1792498"/>
    <lineage>
        <taxon>Bacteria</taxon>
        <taxon>Pseudomonadati</taxon>
        <taxon>Pseudomonadota</taxon>
        <taxon>Betaproteobacteria</taxon>
        <taxon>Burkholderiales</taxon>
        <taxon>Burkholderiaceae</taxon>
        <taxon>Pararobbsia</taxon>
    </lineage>
</organism>
<feature type="transmembrane region" description="Helical" evidence="13">
    <location>
        <begin position="174"/>
        <end position="195"/>
    </location>
</feature>
<evidence type="ECO:0000256" key="9">
    <source>
        <dbReference type="ARBA" id="ARBA00022989"/>
    </source>
</evidence>
<dbReference type="OrthoDB" id="9805133at2"/>
<keyword evidence="5" id="KW-1003">Cell membrane</keyword>
<evidence type="ECO:0000256" key="1">
    <source>
        <dbReference type="ARBA" id="ARBA00004429"/>
    </source>
</evidence>
<comment type="subunit">
    <text evidence="2">The accessory proteins ExbB and ExbD seem to form a complex with TonB.</text>
</comment>
<dbReference type="Proteomes" id="UP000270342">
    <property type="component" value="Unassembled WGS sequence"/>
</dbReference>
<dbReference type="RefSeq" id="WP_121085095.1">
    <property type="nucleotide sequence ID" value="NZ_RBZU01000002.1"/>
</dbReference>
<keyword evidence="9 13" id="KW-1133">Transmembrane helix</keyword>
<evidence type="ECO:0000256" key="4">
    <source>
        <dbReference type="ARBA" id="ARBA00022448"/>
    </source>
</evidence>
<evidence type="ECO:0000256" key="3">
    <source>
        <dbReference type="ARBA" id="ARBA00022093"/>
    </source>
</evidence>
<evidence type="ECO:0000256" key="5">
    <source>
        <dbReference type="ARBA" id="ARBA00022475"/>
    </source>
</evidence>
<comment type="caution">
    <text evidence="15">The sequence shown here is derived from an EMBL/GenBank/DDBJ whole genome shotgun (WGS) entry which is preliminary data.</text>
</comment>
<feature type="transmembrane region" description="Helical" evidence="13">
    <location>
        <begin position="20"/>
        <end position="41"/>
    </location>
</feature>
<dbReference type="EMBL" id="RBZU01000002">
    <property type="protein sequence ID" value="RKP57782.1"/>
    <property type="molecule type" value="Genomic_DNA"/>
</dbReference>
<dbReference type="Pfam" id="PF01618">
    <property type="entry name" value="MotA_ExbB"/>
    <property type="match status" value="1"/>
</dbReference>
<evidence type="ECO:0000256" key="7">
    <source>
        <dbReference type="ARBA" id="ARBA00022692"/>
    </source>
</evidence>
<evidence type="ECO:0000313" key="16">
    <source>
        <dbReference type="Proteomes" id="UP000270342"/>
    </source>
</evidence>
<dbReference type="GO" id="GO:0005886">
    <property type="term" value="C:plasma membrane"/>
    <property type="evidence" value="ECO:0007669"/>
    <property type="project" value="UniProtKB-SubCell"/>
</dbReference>
<feature type="domain" description="MotA/TolQ/ExbB proton channel" evidence="14">
    <location>
        <begin position="103"/>
        <end position="206"/>
    </location>
</feature>
<name>A0A494Y6T0_9BURK</name>
<protein>
    <recommendedName>
        <fullName evidence="3">Biopolymer transport protein ExbB</fullName>
    </recommendedName>
</protein>
<sequence length="272" mass="28799">MNHYGFINVWQQGDFVTRAIVIALAAMSIASWSVLLIRLVAVSRLRAMTATMRRAFWSAADFDAGIANLGPSIANPYRDLALAAREASEQRFDDQAMLYGSLDANEWMSRCLKDVFDDHVARLQGGLAVLASIGSTAPFVGLFGTVWGIYHALVSIGESGTASLDHVAGPVGESLVMTAFGLFVAIPAVLGYNAASRGNKAVIHRMMRFMHELHGYFIVGNSPSAPRRPSANAPAAATVRAAKTDDALAAAPDAVARRANGDGGTPLAATTH</sequence>